<protein>
    <submittedName>
        <fullName evidence="1">Uncharacterized protein</fullName>
    </submittedName>
</protein>
<sequence>MTRAPLGSLNSVGGVATEVRAILLLSCNMEHDNKENIPPFSTMKMMQKQIKGQSSATCILKRRFRRPLRDITHLFNHQNSAALIEFQSNFSSGINMKKRKAAEEVDSIHKSCSKILRKEFR</sequence>
<accession>A0AAV3P2A0</accession>
<organism evidence="1 2">
    <name type="scientific">Lithospermum erythrorhizon</name>
    <name type="common">Purple gromwell</name>
    <name type="synonym">Lithospermum officinale var. erythrorhizon</name>
    <dbReference type="NCBI Taxonomy" id="34254"/>
    <lineage>
        <taxon>Eukaryota</taxon>
        <taxon>Viridiplantae</taxon>
        <taxon>Streptophyta</taxon>
        <taxon>Embryophyta</taxon>
        <taxon>Tracheophyta</taxon>
        <taxon>Spermatophyta</taxon>
        <taxon>Magnoliopsida</taxon>
        <taxon>eudicotyledons</taxon>
        <taxon>Gunneridae</taxon>
        <taxon>Pentapetalae</taxon>
        <taxon>asterids</taxon>
        <taxon>lamiids</taxon>
        <taxon>Boraginales</taxon>
        <taxon>Boraginaceae</taxon>
        <taxon>Boraginoideae</taxon>
        <taxon>Lithospermeae</taxon>
        <taxon>Lithospermum</taxon>
    </lineage>
</organism>
<name>A0AAV3P2A0_LITER</name>
<evidence type="ECO:0000313" key="2">
    <source>
        <dbReference type="Proteomes" id="UP001454036"/>
    </source>
</evidence>
<keyword evidence="2" id="KW-1185">Reference proteome</keyword>
<dbReference type="Proteomes" id="UP001454036">
    <property type="component" value="Unassembled WGS sequence"/>
</dbReference>
<evidence type="ECO:0000313" key="1">
    <source>
        <dbReference type="EMBL" id="GAA0145358.1"/>
    </source>
</evidence>
<comment type="caution">
    <text evidence="1">The sequence shown here is derived from an EMBL/GenBank/DDBJ whole genome shotgun (WGS) entry which is preliminary data.</text>
</comment>
<proteinExistence type="predicted"/>
<reference evidence="1 2" key="1">
    <citation type="submission" date="2024-01" db="EMBL/GenBank/DDBJ databases">
        <title>The complete chloroplast genome sequence of Lithospermum erythrorhizon: insights into the phylogenetic relationship among Boraginaceae species and the maternal lineages of purple gromwells.</title>
        <authorList>
            <person name="Okada T."/>
            <person name="Watanabe K."/>
        </authorList>
    </citation>
    <scope>NUCLEOTIDE SEQUENCE [LARGE SCALE GENOMIC DNA]</scope>
</reference>
<dbReference type="AlphaFoldDB" id="A0AAV3P2A0"/>
<dbReference type="EMBL" id="BAABME010031340">
    <property type="protein sequence ID" value="GAA0145358.1"/>
    <property type="molecule type" value="Genomic_DNA"/>
</dbReference>
<gene>
    <name evidence="1" type="ORF">LIER_42855</name>
</gene>